<feature type="chain" id="PRO_5021887106" description="Small secreted domain DUF320" evidence="1">
    <location>
        <begin position="26"/>
        <end position="45"/>
    </location>
</feature>
<feature type="signal peptide" evidence="1">
    <location>
        <begin position="1"/>
        <end position="25"/>
    </location>
</feature>
<dbReference type="EMBL" id="VIWT01000001">
    <property type="protein sequence ID" value="TWG00156.1"/>
    <property type="molecule type" value="Genomic_DNA"/>
</dbReference>
<accession>A0A561ULB2</accession>
<comment type="caution">
    <text evidence="2">The sequence shown here is derived from an EMBL/GenBank/DDBJ whole genome shotgun (WGS) entry which is preliminary data.</text>
</comment>
<dbReference type="RefSeq" id="WP_170304974.1">
    <property type="nucleotide sequence ID" value="NZ_BAAAMZ010000016.1"/>
</dbReference>
<protein>
    <recommendedName>
        <fullName evidence="4">Small secreted domain DUF320</fullName>
    </recommendedName>
</protein>
<keyword evidence="1" id="KW-0732">Signal</keyword>
<evidence type="ECO:0000256" key="1">
    <source>
        <dbReference type="SAM" id="SignalP"/>
    </source>
</evidence>
<evidence type="ECO:0000313" key="3">
    <source>
        <dbReference type="Proteomes" id="UP000317940"/>
    </source>
</evidence>
<keyword evidence="3" id="KW-1185">Reference proteome</keyword>
<reference evidence="2 3" key="1">
    <citation type="submission" date="2019-06" db="EMBL/GenBank/DDBJ databases">
        <title>Sequencing the genomes of 1000 actinobacteria strains.</title>
        <authorList>
            <person name="Klenk H.-P."/>
        </authorList>
    </citation>
    <scope>NUCLEOTIDE SEQUENCE [LARGE SCALE GENOMIC DNA]</scope>
    <source>
        <strain evidence="2 3">DSM 44826</strain>
    </source>
</reference>
<evidence type="ECO:0008006" key="4">
    <source>
        <dbReference type="Google" id="ProtNLM"/>
    </source>
</evidence>
<gene>
    <name evidence="2" type="ORF">FHX73_114025</name>
</gene>
<dbReference type="Proteomes" id="UP000317940">
    <property type="component" value="Unassembled WGS sequence"/>
</dbReference>
<dbReference type="AlphaFoldDB" id="A0A561ULB2"/>
<sequence length="45" mass="4389">MKRLVTVIATATCALALTLGGAAWATSGSSTTHVDHIAGGTGLCC</sequence>
<evidence type="ECO:0000313" key="2">
    <source>
        <dbReference type="EMBL" id="TWG00156.1"/>
    </source>
</evidence>
<organism evidence="2 3">
    <name type="scientific">Kitasatospora viridis</name>
    <dbReference type="NCBI Taxonomy" id="281105"/>
    <lineage>
        <taxon>Bacteria</taxon>
        <taxon>Bacillati</taxon>
        <taxon>Actinomycetota</taxon>
        <taxon>Actinomycetes</taxon>
        <taxon>Kitasatosporales</taxon>
        <taxon>Streptomycetaceae</taxon>
        <taxon>Kitasatospora</taxon>
    </lineage>
</organism>
<name>A0A561ULB2_9ACTN</name>
<proteinExistence type="predicted"/>